<proteinExistence type="predicted"/>
<gene>
    <name evidence="1" type="ORF">SAMN06295960_4695</name>
</gene>
<sequence length="75" mass="8521">MNRMIVDDIELFTAALSQSYVEAWQEDSAGVYCFVDGGIIVKYTPEVVRIKNVSKTTSYYRDMTLFQVSTAPIDE</sequence>
<dbReference type="RefSeq" id="WP_085498606.1">
    <property type="nucleotide sequence ID" value="NZ_FXAZ01000009.1"/>
</dbReference>
<organism evidence="1 2">
    <name type="scientific">Paenibacillus aquistagni</name>
    <dbReference type="NCBI Taxonomy" id="1852522"/>
    <lineage>
        <taxon>Bacteria</taxon>
        <taxon>Bacillati</taxon>
        <taxon>Bacillota</taxon>
        <taxon>Bacilli</taxon>
        <taxon>Bacillales</taxon>
        <taxon>Paenibacillaceae</taxon>
        <taxon>Paenibacillus</taxon>
    </lineage>
</organism>
<dbReference type="OrthoDB" id="2627004at2"/>
<evidence type="ECO:0000313" key="2">
    <source>
        <dbReference type="Proteomes" id="UP000193834"/>
    </source>
</evidence>
<keyword evidence="2" id="KW-1185">Reference proteome</keyword>
<protein>
    <submittedName>
        <fullName evidence="1">Uncharacterized protein</fullName>
    </submittedName>
</protein>
<dbReference type="AlphaFoldDB" id="A0A1X7LYN9"/>
<accession>A0A1X7LYN9</accession>
<reference evidence="1 2" key="1">
    <citation type="submission" date="2017-04" db="EMBL/GenBank/DDBJ databases">
        <authorList>
            <person name="Afonso C.L."/>
            <person name="Miller P.J."/>
            <person name="Scott M.A."/>
            <person name="Spackman E."/>
            <person name="Goraichik I."/>
            <person name="Dimitrov K.M."/>
            <person name="Suarez D.L."/>
            <person name="Swayne D.E."/>
        </authorList>
    </citation>
    <scope>NUCLEOTIDE SEQUENCE [LARGE SCALE GENOMIC DNA]</scope>
    <source>
        <strain evidence="1 2">11</strain>
    </source>
</reference>
<evidence type="ECO:0000313" key="1">
    <source>
        <dbReference type="EMBL" id="SMG58393.1"/>
    </source>
</evidence>
<name>A0A1X7LYN9_9BACL</name>
<dbReference type="STRING" id="1852522.SAMN06295960_4695"/>
<dbReference type="EMBL" id="FXAZ01000009">
    <property type="protein sequence ID" value="SMG58393.1"/>
    <property type="molecule type" value="Genomic_DNA"/>
</dbReference>
<dbReference type="Proteomes" id="UP000193834">
    <property type="component" value="Unassembled WGS sequence"/>
</dbReference>